<evidence type="ECO:0000313" key="2">
    <source>
        <dbReference type="EMBL" id="MFC6954005.1"/>
    </source>
</evidence>
<feature type="domain" description="Dienelactone hydrolase" evidence="1">
    <location>
        <begin position="69"/>
        <end position="210"/>
    </location>
</feature>
<keyword evidence="3" id="KW-1185">Reference proteome</keyword>
<accession>A0ABD5VIM2</accession>
<reference evidence="2 3" key="1">
    <citation type="journal article" date="2019" name="Int. J. Syst. Evol. Microbiol.">
        <title>The Global Catalogue of Microorganisms (GCM) 10K type strain sequencing project: providing services to taxonomists for standard genome sequencing and annotation.</title>
        <authorList>
            <consortium name="The Broad Institute Genomics Platform"/>
            <consortium name="The Broad Institute Genome Sequencing Center for Infectious Disease"/>
            <person name="Wu L."/>
            <person name="Ma J."/>
        </authorList>
    </citation>
    <scope>NUCLEOTIDE SEQUENCE [LARGE SCALE GENOMIC DNA]</scope>
    <source>
        <strain evidence="2 3">GX26</strain>
    </source>
</reference>
<sequence>MPMEQLDFEVDGETYEGRFVTPPAGDANTCVVVVPGAGHGPFGDIFDIATYELANAGVASFRYESWTSGDELDAKTLAELQRELAAAVDHALDRGYDHVSLLVKSFGGRIAFTALPEDVERVLGWAPAVVFADESALDEQRDVPLGDLADGLDIAPADVADVDVPVTLLYGDEDHFYPEHADALADVLPDAELRVLPGENHSFNVGRRVVVAETVAALAAGR</sequence>
<dbReference type="AlphaFoldDB" id="A0ABD5VIM2"/>
<dbReference type="Pfam" id="PF01738">
    <property type="entry name" value="DLH"/>
    <property type="match status" value="1"/>
</dbReference>
<dbReference type="InterPro" id="IPR002925">
    <property type="entry name" value="Dienelactn_hydro"/>
</dbReference>
<dbReference type="InterPro" id="IPR029058">
    <property type="entry name" value="AB_hydrolase_fold"/>
</dbReference>
<gene>
    <name evidence="2" type="ORF">ACFQGB_14130</name>
</gene>
<dbReference type="GO" id="GO:0016787">
    <property type="term" value="F:hydrolase activity"/>
    <property type="evidence" value="ECO:0007669"/>
    <property type="project" value="UniProtKB-KW"/>
</dbReference>
<dbReference type="Proteomes" id="UP001596395">
    <property type="component" value="Unassembled WGS sequence"/>
</dbReference>
<proteinExistence type="predicted"/>
<comment type="caution">
    <text evidence="2">The sequence shown here is derived from an EMBL/GenBank/DDBJ whole genome shotgun (WGS) entry which is preliminary data.</text>
</comment>
<evidence type="ECO:0000313" key="3">
    <source>
        <dbReference type="Proteomes" id="UP001596395"/>
    </source>
</evidence>
<name>A0ABD5VIM2_9EURY</name>
<keyword evidence="2" id="KW-0378">Hydrolase</keyword>
<evidence type="ECO:0000259" key="1">
    <source>
        <dbReference type="Pfam" id="PF01738"/>
    </source>
</evidence>
<dbReference type="EMBL" id="JBHSXN010000002">
    <property type="protein sequence ID" value="MFC6954005.1"/>
    <property type="molecule type" value="Genomic_DNA"/>
</dbReference>
<protein>
    <submittedName>
        <fullName evidence="2">Alpha/beta hydrolase</fullName>
    </submittedName>
</protein>
<organism evidence="2 3">
    <name type="scientific">Halorubellus litoreus</name>
    <dbReference type="NCBI Taxonomy" id="755308"/>
    <lineage>
        <taxon>Archaea</taxon>
        <taxon>Methanobacteriati</taxon>
        <taxon>Methanobacteriota</taxon>
        <taxon>Stenosarchaea group</taxon>
        <taxon>Halobacteria</taxon>
        <taxon>Halobacteriales</taxon>
        <taxon>Halorubellaceae</taxon>
        <taxon>Halorubellus</taxon>
    </lineage>
</organism>
<dbReference type="RefSeq" id="WP_336350950.1">
    <property type="nucleotide sequence ID" value="NZ_JAZAQL010000002.1"/>
</dbReference>
<dbReference type="Gene3D" id="3.40.50.1820">
    <property type="entry name" value="alpha/beta hydrolase"/>
    <property type="match status" value="1"/>
</dbReference>
<dbReference type="SUPFAM" id="SSF53474">
    <property type="entry name" value="alpha/beta-Hydrolases"/>
    <property type="match status" value="1"/>
</dbReference>